<comment type="catalytic activity">
    <reaction evidence="1 6">
        <text>Hydrolysis of (1-&gt;4)-beta-linkages between N-acetylmuramic acid and N-acetyl-D-glucosamine residues in a peptidoglycan and between N-acetyl-D-glucosamine residues in chitodextrins.</text>
        <dbReference type="EC" id="3.2.1.17"/>
    </reaction>
</comment>
<evidence type="ECO:0000256" key="5">
    <source>
        <dbReference type="ARBA" id="ARBA00023295"/>
    </source>
</evidence>
<dbReference type="InterPro" id="IPR023346">
    <property type="entry name" value="Lysozyme-like_dom_sf"/>
</dbReference>
<dbReference type="InterPro" id="IPR034690">
    <property type="entry name" value="Endolysin_T4_type"/>
</dbReference>
<dbReference type="AlphaFoldDB" id="A0A9X1N465"/>
<dbReference type="InterPro" id="IPR002196">
    <property type="entry name" value="Glyco_hydro_24"/>
</dbReference>
<reference evidence="7" key="1">
    <citation type="submission" date="2021-08" db="EMBL/GenBank/DDBJ databases">
        <title>Isolation and characterization of neutrophilic mixotrophic iron-oxidizing bacteria from deep-sea hydrothermal vents.</title>
        <authorList>
            <person name="He Y."/>
        </authorList>
    </citation>
    <scope>NUCLEOTIDE SEQUENCE</scope>
    <source>
        <strain evidence="7">IOP_13</strain>
    </source>
</reference>
<keyword evidence="2 6" id="KW-0929">Antimicrobial</keyword>
<evidence type="ECO:0000256" key="3">
    <source>
        <dbReference type="ARBA" id="ARBA00022638"/>
    </source>
</evidence>
<dbReference type="Gene3D" id="1.10.530.40">
    <property type="match status" value="1"/>
</dbReference>
<dbReference type="RefSeq" id="WP_230697701.1">
    <property type="nucleotide sequence ID" value="NZ_JAINWF010000006.1"/>
</dbReference>
<protein>
    <recommendedName>
        <fullName evidence="6">Lysozyme</fullName>
        <ecNumber evidence="6">3.2.1.17</ecNumber>
    </recommendedName>
</protein>
<dbReference type="EC" id="3.2.1.17" evidence="6"/>
<dbReference type="Proteomes" id="UP001138989">
    <property type="component" value="Unassembled WGS sequence"/>
</dbReference>
<evidence type="ECO:0000313" key="8">
    <source>
        <dbReference type="Proteomes" id="UP001138989"/>
    </source>
</evidence>
<accession>A0A9X1N465</accession>
<proteinExistence type="inferred from homology"/>
<dbReference type="GO" id="GO:0003796">
    <property type="term" value="F:lysozyme activity"/>
    <property type="evidence" value="ECO:0007669"/>
    <property type="project" value="UniProtKB-EC"/>
</dbReference>
<organism evidence="7 8">
    <name type="scientific">Stutzerimonas kunmingensis</name>
    <dbReference type="NCBI Taxonomy" id="1211807"/>
    <lineage>
        <taxon>Bacteria</taxon>
        <taxon>Pseudomonadati</taxon>
        <taxon>Pseudomonadota</taxon>
        <taxon>Gammaproteobacteria</taxon>
        <taxon>Pseudomonadales</taxon>
        <taxon>Pseudomonadaceae</taxon>
        <taxon>Stutzerimonas</taxon>
    </lineage>
</organism>
<dbReference type="HAMAP" id="MF_04110">
    <property type="entry name" value="ENDOLYSIN_T4"/>
    <property type="match status" value="1"/>
</dbReference>
<dbReference type="PANTHER" id="PTHR38107">
    <property type="match status" value="1"/>
</dbReference>
<comment type="similarity">
    <text evidence="6">Belongs to the glycosyl hydrolase 24 family.</text>
</comment>
<evidence type="ECO:0000313" key="7">
    <source>
        <dbReference type="EMBL" id="MCD1608623.1"/>
    </source>
</evidence>
<keyword evidence="5 6" id="KW-0326">Glycosidase</keyword>
<dbReference type="InterPro" id="IPR043688">
    <property type="entry name" value="SAR_endolysin-like"/>
</dbReference>
<keyword evidence="4 6" id="KW-0378">Hydrolase</keyword>
<evidence type="ECO:0000256" key="6">
    <source>
        <dbReference type="RuleBase" id="RU003788"/>
    </source>
</evidence>
<keyword evidence="8" id="KW-1185">Reference proteome</keyword>
<comment type="caution">
    <text evidence="7">The sequence shown here is derived from an EMBL/GenBank/DDBJ whole genome shotgun (WGS) entry which is preliminary data.</text>
</comment>
<dbReference type="GO" id="GO:0009253">
    <property type="term" value="P:peptidoglycan catabolic process"/>
    <property type="evidence" value="ECO:0007669"/>
    <property type="project" value="InterPro"/>
</dbReference>
<sequence>MLRKKLIAAGAGAALSIAAVVVSHFEGLEKAAYKDPIGIPTICYGHTATAELGQVKTEAECDGLLKEDLQVALDAVDKYVKVEMPAQRRAAFVSFVYNVGAGNFARSTMLRKLNAGDSRGACAELDKWVYAGGRVLPGLVKRRAEERALCEVGL</sequence>
<dbReference type="GO" id="GO:0042742">
    <property type="term" value="P:defense response to bacterium"/>
    <property type="evidence" value="ECO:0007669"/>
    <property type="project" value="UniProtKB-KW"/>
</dbReference>
<evidence type="ECO:0000256" key="2">
    <source>
        <dbReference type="ARBA" id="ARBA00022529"/>
    </source>
</evidence>
<dbReference type="GO" id="GO:0016998">
    <property type="term" value="P:cell wall macromolecule catabolic process"/>
    <property type="evidence" value="ECO:0007669"/>
    <property type="project" value="InterPro"/>
</dbReference>
<dbReference type="CDD" id="cd16900">
    <property type="entry name" value="endolysin_R21-like"/>
    <property type="match status" value="1"/>
</dbReference>
<evidence type="ECO:0000256" key="1">
    <source>
        <dbReference type="ARBA" id="ARBA00000632"/>
    </source>
</evidence>
<keyword evidence="3 6" id="KW-0081">Bacteriolytic enzyme</keyword>
<dbReference type="HAMAP" id="MF_04136">
    <property type="entry name" value="SAR_ENDOLYSIN"/>
    <property type="match status" value="1"/>
</dbReference>
<dbReference type="GO" id="GO:0031640">
    <property type="term" value="P:killing of cells of another organism"/>
    <property type="evidence" value="ECO:0007669"/>
    <property type="project" value="UniProtKB-KW"/>
</dbReference>
<dbReference type="Pfam" id="PF00959">
    <property type="entry name" value="Phage_lysozyme"/>
    <property type="match status" value="1"/>
</dbReference>
<gene>
    <name evidence="7" type="ORF">K7H17_12170</name>
</gene>
<dbReference type="SUPFAM" id="SSF53955">
    <property type="entry name" value="Lysozyme-like"/>
    <property type="match status" value="1"/>
</dbReference>
<dbReference type="PANTHER" id="PTHR38107:SF3">
    <property type="entry name" value="LYSOZYME RRRD-RELATED"/>
    <property type="match status" value="1"/>
</dbReference>
<dbReference type="InterPro" id="IPR051018">
    <property type="entry name" value="Bacteriophage_GH24"/>
</dbReference>
<evidence type="ECO:0000256" key="4">
    <source>
        <dbReference type="ARBA" id="ARBA00022801"/>
    </source>
</evidence>
<dbReference type="InterPro" id="IPR023347">
    <property type="entry name" value="Lysozyme_dom_sf"/>
</dbReference>
<dbReference type="EMBL" id="JAINWF010000006">
    <property type="protein sequence ID" value="MCD1608623.1"/>
    <property type="molecule type" value="Genomic_DNA"/>
</dbReference>
<name>A0A9X1N465_9GAMM</name>